<dbReference type="KEGG" id="lgi:LOTGIDRAFT_192329"/>
<dbReference type="InterPro" id="IPR001611">
    <property type="entry name" value="Leu-rich_rpt"/>
</dbReference>
<dbReference type="Proteomes" id="UP000030746">
    <property type="component" value="Unassembled WGS sequence"/>
</dbReference>
<feature type="compositionally biased region" description="Basic and acidic residues" evidence="2">
    <location>
        <begin position="330"/>
        <end position="339"/>
    </location>
</feature>
<dbReference type="RefSeq" id="XP_009059240.1">
    <property type="nucleotide sequence ID" value="XM_009060992.1"/>
</dbReference>
<proteinExistence type="predicted"/>
<dbReference type="AlphaFoldDB" id="V4AA32"/>
<organism evidence="3 4">
    <name type="scientific">Lottia gigantea</name>
    <name type="common">Giant owl limpet</name>
    <dbReference type="NCBI Taxonomy" id="225164"/>
    <lineage>
        <taxon>Eukaryota</taxon>
        <taxon>Metazoa</taxon>
        <taxon>Spiralia</taxon>
        <taxon>Lophotrochozoa</taxon>
        <taxon>Mollusca</taxon>
        <taxon>Gastropoda</taxon>
        <taxon>Patellogastropoda</taxon>
        <taxon>Lottioidea</taxon>
        <taxon>Lottiidae</taxon>
        <taxon>Lottia</taxon>
    </lineage>
</organism>
<dbReference type="PANTHER" id="PTHR24111">
    <property type="entry name" value="LEUCINE-RICH REPEAT-CONTAINING PROTEIN 34"/>
    <property type="match status" value="1"/>
</dbReference>
<dbReference type="InterPro" id="IPR052201">
    <property type="entry name" value="LRR-containing_regulator"/>
</dbReference>
<evidence type="ECO:0000313" key="4">
    <source>
        <dbReference type="Proteomes" id="UP000030746"/>
    </source>
</evidence>
<evidence type="ECO:0000313" key="3">
    <source>
        <dbReference type="EMBL" id="ESO90166.1"/>
    </source>
</evidence>
<keyword evidence="1" id="KW-0677">Repeat</keyword>
<accession>V4AA32</accession>
<feature type="region of interest" description="Disordered" evidence="2">
    <location>
        <begin position="330"/>
        <end position="349"/>
    </location>
</feature>
<dbReference type="GeneID" id="20244976"/>
<dbReference type="Gene3D" id="3.80.10.10">
    <property type="entry name" value="Ribonuclease Inhibitor"/>
    <property type="match status" value="1"/>
</dbReference>
<keyword evidence="4" id="KW-1185">Reference proteome</keyword>
<dbReference type="Pfam" id="PF13516">
    <property type="entry name" value="LRR_6"/>
    <property type="match status" value="2"/>
</dbReference>
<reference evidence="3 4" key="1">
    <citation type="journal article" date="2013" name="Nature">
        <title>Insights into bilaterian evolution from three spiralian genomes.</title>
        <authorList>
            <person name="Simakov O."/>
            <person name="Marletaz F."/>
            <person name="Cho S.J."/>
            <person name="Edsinger-Gonzales E."/>
            <person name="Havlak P."/>
            <person name="Hellsten U."/>
            <person name="Kuo D.H."/>
            <person name="Larsson T."/>
            <person name="Lv J."/>
            <person name="Arendt D."/>
            <person name="Savage R."/>
            <person name="Osoegawa K."/>
            <person name="de Jong P."/>
            <person name="Grimwood J."/>
            <person name="Chapman J.A."/>
            <person name="Shapiro H."/>
            <person name="Aerts A."/>
            <person name="Otillar R.P."/>
            <person name="Terry A.Y."/>
            <person name="Boore J.L."/>
            <person name="Grigoriev I.V."/>
            <person name="Lindberg D.R."/>
            <person name="Seaver E.C."/>
            <person name="Weisblat D.A."/>
            <person name="Putnam N.H."/>
            <person name="Rokhsar D.S."/>
        </authorList>
    </citation>
    <scope>NUCLEOTIDE SEQUENCE [LARGE SCALE GENOMIC DNA]</scope>
</reference>
<dbReference type="PANTHER" id="PTHR24111:SF3">
    <property type="entry name" value="LEUCINE-RICH REPEAT-CONTAINING PROTEIN 73"/>
    <property type="match status" value="1"/>
</dbReference>
<name>V4AA32_LOTGI</name>
<dbReference type="HOGENOM" id="CLU_742467_0_0_1"/>
<dbReference type="OMA" id="NPWICQS"/>
<feature type="region of interest" description="Disordered" evidence="2">
    <location>
        <begin position="281"/>
        <end position="304"/>
    </location>
</feature>
<sequence>MSSQSIQLVGENLDENDIKPVCALLLKNLIKVLSLRDCEFSDKDFKKLMKSVGKTKSLLQLALNIGIVNSEFRIQLLAQALAKNHSITGIFIHGSNIGDEGIKILYKSIIKNATLETLDIGDCQLTDVSIPLICELLTPSSDWPGLQDLSLSANPGISKTGWMEFSLALAASTLRTLYLDYNKLGDEIASCIIIAVAGCGTLEILDLEGTGVTQKTATLVLKYVESYTVKLKKVSFSGNKVQKATVEAIKYHLIPVTDEDTEGSDADLLSITTRSSVGEPRQKEVKVITSSGEAESGNESDKTIQDYSLHSEIVEQIDFKKAMTHQNEKFNKNSSKDVNELTIHSSPGDLYPDEYVEELNEVPTYYTGIPVTF</sequence>
<dbReference type="InterPro" id="IPR032675">
    <property type="entry name" value="LRR_dom_sf"/>
</dbReference>
<dbReference type="EMBL" id="KB202481">
    <property type="protein sequence ID" value="ESO90166.1"/>
    <property type="molecule type" value="Genomic_DNA"/>
</dbReference>
<gene>
    <name evidence="3" type="ORF">LOTGIDRAFT_192329</name>
</gene>
<evidence type="ECO:0000256" key="1">
    <source>
        <dbReference type="ARBA" id="ARBA00022737"/>
    </source>
</evidence>
<evidence type="ECO:0000256" key="2">
    <source>
        <dbReference type="SAM" id="MobiDB-lite"/>
    </source>
</evidence>
<dbReference type="STRING" id="225164.V4AA32"/>
<dbReference type="OrthoDB" id="120976at2759"/>
<dbReference type="CTD" id="20244976"/>
<dbReference type="SUPFAM" id="SSF52047">
    <property type="entry name" value="RNI-like"/>
    <property type="match status" value="1"/>
</dbReference>
<protein>
    <submittedName>
        <fullName evidence="3">Uncharacterized protein</fullName>
    </submittedName>
</protein>